<keyword evidence="1" id="KW-0732">Signal</keyword>
<protein>
    <recommendedName>
        <fullName evidence="5">VCBS repeat-containing protein</fullName>
    </recommendedName>
</protein>
<dbReference type="AlphaFoldDB" id="A0A640TWA5"/>
<evidence type="ECO:0008006" key="5">
    <source>
        <dbReference type="Google" id="ProtNLM"/>
    </source>
</evidence>
<organism evidence="3 4">
    <name type="scientific">Streptomyces nigrescens</name>
    <dbReference type="NCBI Taxonomy" id="1920"/>
    <lineage>
        <taxon>Bacteria</taxon>
        <taxon>Bacillati</taxon>
        <taxon>Actinomycetota</taxon>
        <taxon>Actinomycetes</taxon>
        <taxon>Kitasatosporales</taxon>
        <taxon>Streptomycetaceae</taxon>
        <taxon>Streptomyces</taxon>
    </lineage>
</organism>
<name>A0A640TWA5_STRNI</name>
<evidence type="ECO:0000313" key="4">
    <source>
        <dbReference type="Proteomes" id="UP000429552"/>
    </source>
</evidence>
<dbReference type="Proteomes" id="UP000429552">
    <property type="component" value="Unassembled WGS sequence"/>
</dbReference>
<evidence type="ECO:0000256" key="1">
    <source>
        <dbReference type="ARBA" id="ARBA00022729"/>
    </source>
</evidence>
<dbReference type="Pfam" id="PF13517">
    <property type="entry name" value="FG-GAP_3"/>
    <property type="match status" value="1"/>
</dbReference>
<evidence type="ECO:0000256" key="2">
    <source>
        <dbReference type="SAM" id="MobiDB-lite"/>
    </source>
</evidence>
<reference evidence="3 4" key="1">
    <citation type="submission" date="2019-12" db="EMBL/GenBank/DDBJ databases">
        <title>Whole genome shotgun sequence of Streptomyces libani subsp. libani NBRC 13452.</title>
        <authorList>
            <person name="Ichikawa N."/>
            <person name="Kimura A."/>
            <person name="Kitahashi Y."/>
            <person name="Komaki H."/>
            <person name="Tamura T."/>
        </authorList>
    </citation>
    <scope>NUCLEOTIDE SEQUENCE [LARGE SCALE GENOMIC DNA]</scope>
    <source>
        <strain evidence="3 4">NBRC 13452</strain>
    </source>
</reference>
<comment type="caution">
    <text evidence="3">The sequence shown here is derived from an EMBL/GenBank/DDBJ whole genome shotgun (WGS) entry which is preliminary data.</text>
</comment>
<proteinExistence type="predicted"/>
<dbReference type="EMBL" id="BLIP01000003">
    <property type="protein sequence ID" value="GFE27102.1"/>
    <property type="molecule type" value="Genomic_DNA"/>
</dbReference>
<accession>A0A640TWA5</accession>
<dbReference type="InterPro" id="IPR028994">
    <property type="entry name" value="Integrin_alpha_N"/>
</dbReference>
<gene>
    <name evidence="3" type="ORF">Sliba_75550</name>
</gene>
<feature type="region of interest" description="Disordered" evidence="2">
    <location>
        <begin position="339"/>
        <end position="360"/>
    </location>
</feature>
<evidence type="ECO:0000313" key="3">
    <source>
        <dbReference type="EMBL" id="GFE27102.1"/>
    </source>
</evidence>
<sequence>MVVALTEPPVARDATGAARGCNVRCTLRWWPGEGLCGRAVCGEAGAVMERGRGRLFRRRRLTVARPAACSAGQPDRPALPFARHRCVIQRSGQQRPGRYRHLTSQQRHEEFKMLRKRLRLIAVPVAAVTLPLTVAGFQADAAAATAPGGAARAGKAAVATAPCLADATTLVGDLDGDGHPDKISNPGLTGTRMTIQWGTANGSFGTKHAVSALLGAKKGEVASAAVADFQRDGTLDMVVNLVKPAGGDDPSTARVAEYRPGPLKRSNLASTKSRHSDIGDHGEVQQLRIANYGGDAYPDLAILNNAGDGQLDRDVRLTKPGSGPGNYDYELQRKYGEFGTTPEPPTMPGDGWKHFYKPCS</sequence>
<dbReference type="InterPro" id="IPR013517">
    <property type="entry name" value="FG-GAP"/>
</dbReference>
<dbReference type="SUPFAM" id="SSF69318">
    <property type="entry name" value="Integrin alpha N-terminal domain"/>
    <property type="match status" value="1"/>
</dbReference>